<dbReference type="GO" id="GO:0003677">
    <property type="term" value="F:DNA binding"/>
    <property type="evidence" value="ECO:0007669"/>
    <property type="project" value="UniProtKB-UniRule"/>
</dbReference>
<comment type="subunit">
    <text evidence="1">Interacts with EME1.</text>
</comment>
<keyword evidence="1" id="KW-0540">Nuclease</keyword>
<dbReference type="InterPro" id="IPR033309">
    <property type="entry name" value="Mus81"/>
</dbReference>
<name>A0AAW1YQH7_RUBAR</name>
<protein>
    <recommendedName>
        <fullName evidence="1">Crossover junction endonuclease MUS81</fullName>
        <ecNumber evidence="1">3.1.22.-</ecNumber>
    </recommendedName>
</protein>
<keyword evidence="1" id="KW-0539">Nucleus</keyword>
<dbReference type="AlphaFoldDB" id="A0AAW1YQH7"/>
<dbReference type="GO" id="GO:0046872">
    <property type="term" value="F:metal ion binding"/>
    <property type="evidence" value="ECO:0007669"/>
    <property type="project" value="UniProtKB-UniRule"/>
</dbReference>
<evidence type="ECO:0000313" key="4">
    <source>
        <dbReference type="Proteomes" id="UP001457282"/>
    </source>
</evidence>
<dbReference type="GO" id="GO:0048476">
    <property type="term" value="C:Holliday junction resolvase complex"/>
    <property type="evidence" value="ECO:0007669"/>
    <property type="project" value="UniProtKB-UniRule"/>
</dbReference>
<keyword evidence="1" id="KW-0460">Magnesium</keyword>
<feature type="region of interest" description="Disordered" evidence="2">
    <location>
        <begin position="74"/>
        <end position="93"/>
    </location>
</feature>
<dbReference type="GO" id="GO:0006308">
    <property type="term" value="P:DNA catabolic process"/>
    <property type="evidence" value="ECO:0007669"/>
    <property type="project" value="UniProtKB-UniRule"/>
</dbReference>
<dbReference type="GO" id="GO:0000727">
    <property type="term" value="P:double-strand break repair via break-induced replication"/>
    <property type="evidence" value="ECO:0007669"/>
    <property type="project" value="UniProtKB-UniRule"/>
</dbReference>
<dbReference type="GO" id="GO:0048257">
    <property type="term" value="F:3'-flap endonuclease activity"/>
    <property type="evidence" value="ECO:0007669"/>
    <property type="project" value="TreeGrafter"/>
</dbReference>
<keyword evidence="4" id="KW-1185">Reference proteome</keyword>
<dbReference type="InterPro" id="IPR047417">
    <property type="entry name" value="WHD_MUS81"/>
</dbReference>
<feature type="region of interest" description="Disordered" evidence="2">
    <location>
        <begin position="1"/>
        <end position="29"/>
    </location>
</feature>
<dbReference type="Gene3D" id="1.10.10.10">
    <property type="entry name" value="Winged helix-like DNA-binding domain superfamily/Winged helix DNA-binding domain"/>
    <property type="match status" value="1"/>
</dbReference>
<keyword evidence="1" id="KW-0233">DNA recombination</keyword>
<evidence type="ECO:0000256" key="1">
    <source>
        <dbReference type="RuleBase" id="RU369042"/>
    </source>
</evidence>
<dbReference type="EC" id="3.1.22.-" evidence="1"/>
<keyword evidence="1" id="KW-0227">DNA damage</keyword>
<sequence>MRDPVAFRSGSGNGPSLSESDCKRTKGSKRYVPQKNSVAYALLITLYRGTKNGNEFMSKQELIDAAEASGLSRVPIMPEKGKGKPTTLGNSSRECRPAKYMLTEEGQEAACECLMRPGLADPVEKNF</sequence>
<comment type="function">
    <text evidence="1">Interacts with EME1 to form a DNA structure-specific endonuclease with substrate preference for branched DNA structures with a 5'-end at the branch nick. Typical substrates include 3'-flap structures, D-loops, replication forks and nicked Holliday junctions. May be required in mitosis for the processing of stalled or collapsed replication fork intermediates. May be required in meiosis for the repair of meiosis-specific double strand breaks subsequent to single-end invasion (SEI).</text>
</comment>
<dbReference type="GO" id="GO:0000712">
    <property type="term" value="P:resolution of meiotic recombination intermediates"/>
    <property type="evidence" value="ECO:0007669"/>
    <property type="project" value="TreeGrafter"/>
</dbReference>
<keyword evidence="1" id="KW-0378">Hydrolase</keyword>
<dbReference type="InterPro" id="IPR036388">
    <property type="entry name" value="WH-like_DNA-bd_sf"/>
</dbReference>
<keyword evidence="1" id="KW-0234">DNA repair</keyword>
<comment type="caution">
    <text evidence="3">The sequence shown here is derived from an EMBL/GenBank/DDBJ whole genome shotgun (WGS) entry which is preliminary data.</text>
</comment>
<gene>
    <name evidence="3" type="ORF">M0R45_006213</name>
</gene>
<dbReference type="GO" id="GO:0005634">
    <property type="term" value="C:nucleus"/>
    <property type="evidence" value="ECO:0007669"/>
    <property type="project" value="UniProtKB-SubCell"/>
</dbReference>
<keyword evidence="1" id="KW-0255">Endonuclease</keyword>
<dbReference type="GO" id="GO:0031573">
    <property type="term" value="P:mitotic intra-S DNA damage checkpoint signaling"/>
    <property type="evidence" value="ECO:0007669"/>
    <property type="project" value="TreeGrafter"/>
</dbReference>
<comment type="subcellular location">
    <subcellularLocation>
        <location evidence="1">Nucleus</location>
    </subcellularLocation>
</comment>
<organism evidence="3 4">
    <name type="scientific">Rubus argutus</name>
    <name type="common">Southern blackberry</name>
    <dbReference type="NCBI Taxonomy" id="59490"/>
    <lineage>
        <taxon>Eukaryota</taxon>
        <taxon>Viridiplantae</taxon>
        <taxon>Streptophyta</taxon>
        <taxon>Embryophyta</taxon>
        <taxon>Tracheophyta</taxon>
        <taxon>Spermatophyta</taxon>
        <taxon>Magnoliopsida</taxon>
        <taxon>eudicotyledons</taxon>
        <taxon>Gunneridae</taxon>
        <taxon>Pentapetalae</taxon>
        <taxon>rosids</taxon>
        <taxon>fabids</taxon>
        <taxon>Rosales</taxon>
        <taxon>Rosaceae</taxon>
        <taxon>Rosoideae</taxon>
        <taxon>Rosoideae incertae sedis</taxon>
        <taxon>Rubus</taxon>
    </lineage>
</organism>
<dbReference type="Proteomes" id="UP001457282">
    <property type="component" value="Unassembled WGS sequence"/>
</dbReference>
<dbReference type="CDD" id="cd21036">
    <property type="entry name" value="WH_MUS81"/>
    <property type="match status" value="1"/>
</dbReference>
<dbReference type="PANTHER" id="PTHR13451:SF0">
    <property type="entry name" value="CROSSOVER JUNCTION ENDONUCLEASE MUS81"/>
    <property type="match status" value="1"/>
</dbReference>
<accession>A0AAW1YQH7</accession>
<evidence type="ECO:0000313" key="3">
    <source>
        <dbReference type="EMBL" id="KAK9950741.1"/>
    </source>
</evidence>
<dbReference type="GO" id="GO:0008821">
    <property type="term" value="F:crossover junction DNA endonuclease activity"/>
    <property type="evidence" value="ECO:0007669"/>
    <property type="project" value="UniProtKB-UniRule"/>
</dbReference>
<evidence type="ECO:0000256" key="2">
    <source>
        <dbReference type="SAM" id="MobiDB-lite"/>
    </source>
</evidence>
<reference evidence="3 4" key="1">
    <citation type="journal article" date="2023" name="G3 (Bethesda)">
        <title>A chromosome-length genome assembly and annotation of blackberry (Rubus argutus, cv. 'Hillquist').</title>
        <authorList>
            <person name="Bruna T."/>
            <person name="Aryal R."/>
            <person name="Dudchenko O."/>
            <person name="Sargent D.J."/>
            <person name="Mead D."/>
            <person name="Buti M."/>
            <person name="Cavallini A."/>
            <person name="Hytonen T."/>
            <person name="Andres J."/>
            <person name="Pham M."/>
            <person name="Weisz D."/>
            <person name="Mascagni F."/>
            <person name="Usai G."/>
            <person name="Natali L."/>
            <person name="Bassil N."/>
            <person name="Fernandez G.E."/>
            <person name="Lomsadze A."/>
            <person name="Armour M."/>
            <person name="Olukolu B."/>
            <person name="Poorten T."/>
            <person name="Britton C."/>
            <person name="Davik J."/>
            <person name="Ashrafi H."/>
            <person name="Aiden E.L."/>
            <person name="Borodovsky M."/>
            <person name="Worthington M."/>
        </authorList>
    </citation>
    <scope>NUCLEOTIDE SEQUENCE [LARGE SCALE GENOMIC DNA]</scope>
    <source>
        <strain evidence="3">PI 553951</strain>
    </source>
</reference>
<comment type="cofactor">
    <cofactor evidence="1">
        <name>Mg(2+)</name>
        <dbReference type="ChEBI" id="CHEBI:18420"/>
    </cofactor>
</comment>
<dbReference type="EMBL" id="JBEDUW010000001">
    <property type="protein sequence ID" value="KAK9950741.1"/>
    <property type="molecule type" value="Genomic_DNA"/>
</dbReference>
<keyword evidence="1" id="KW-0479">Metal-binding</keyword>
<dbReference type="PANTHER" id="PTHR13451">
    <property type="entry name" value="CLASS II CROSSOVER JUNCTION ENDONUCLEASE MUS81"/>
    <property type="match status" value="1"/>
</dbReference>
<proteinExistence type="inferred from homology"/>
<comment type="similarity">
    <text evidence="1">Belongs to the XPF family.</text>
</comment>